<evidence type="ECO:0000313" key="3">
    <source>
        <dbReference type="Proteomes" id="UP000007755"/>
    </source>
</evidence>
<feature type="region of interest" description="Disordered" evidence="1">
    <location>
        <begin position="1"/>
        <end position="24"/>
    </location>
</feature>
<protein>
    <submittedName>
        <fullName evidence="2">Uncharacterized protein</fullName>
    </submittedName>
</protein>
<keyword evidence="3" id="KW-1185">Reference proteome</keyword>
<dbReference type="AlphaFoldDB" id="F4WFA4"/>
<gene>
    <name evidence="2" type="ORF">G5I_04311</name>
</gene>
<dbReference type="Proteomes" id="UP000007755">
    <property type="component" value="Unassembled WGS sequence"/>
</dbReference>
<dbReference type="InParanoid" id="F4WFA4"/>
<proteinExistence type="predicted"/>
<accession>F4WFA4</accession>
<reference evidence="2" key="1">
    <citation type="submission" date="2011-02" db="EMBL/GenBank/DDBJ databases">
        <title>The genome of the leaf-cutting ant Acromyrmex echinatior suggests key adaptations to social evolution and fungus farming.</title>
        <authorList>
            <person name="Nygaard S."/>
            <person name="Zhang G."/>
        </authorList>
    </citation>
    <scope>NUCLEOTIDE SEQUENCE</scope>
</reference>
<evidence type="ECO:0000256" key="1">
    <source>
        <dbReference type="SAM" id="MobiDB-lite"/>
    </source>
</evidence>
<evidence type="ECO:0000313" key="2">
    <source>
        <dbReference type="EMBL" id="EGI67155.1"/>
    </source>
</evidence>
<organism evidence="3">
    <name type="scientific">Acromyrmex echinatior</name>
    <name type="common">Panamanian leafcutter ant</name>
    <name type="synonym">Acromyrmex octospinosus echinatior</name>
    <dbReference type="NCBI Taxonomy" id="103372"/>
    <lineage>
        <taxon>Eukaryota</taxon>
        <taxon>Metazoa</taxon>
        <taxon>Ecdysozoa</taxon>
        <taxon>Arthropoda</taxon>
        <taxon>Hexapoda</taxon>
        <taxon>Insecta</taxon>
        <taxon>Pterygota</taxon>
        <taxon>Neoptera</taxon>
        <taxon>Endopterygota</taxon>
        <taxon>Hymenoptera</taxon>
        <taxon>Apocrita</taxon>
        <taxon>Aculeata</taxon>
        <taxon>Formicoidea</taxon>
        <taxon>Formicidae</taxon>
        <taxon>Myrmicinae</taxon>
        <taxon>Acromyrmex</taxon>
    </lineage>
</organism>
<dbReference type="EMBL" id="GL888115">
    <property type="protein sequence ID" value="EGI67155.1"/>
    <property type="molecule type" value="Genomic_DNA"/>
</dbReference>
<name>F4WFA4_ACREC</name>
<sequence>MLTPDLANASDGTASIHRRRDDKRTFPYRRSMAGTKLPTPGSAVGYTRIPASHRVGRTYVAAFNKACNPQTTEDADTWLVYGGL</sequence>